<dbReference type="Gene3D" id="3.40.50.1820">
    <property type="entry name" value="alpha/beta hydrolase"/>
    <property type="match status" value="1"/>
</dbReference>
<sequence length="70" mass="7505">TFLMHGDQDDVVAYNQSVVMLEALQNVGVMSDLLTVSGGGHGARFGGADEPVPDYVGRAVGWMDEHLKDE</sequence>
<name>A0A382X2A1_9ZZZZ</name>
<organism evidence="2">
    <name type="scientific">marine metagenome</name>
    <dbReference type="NCBI Taxonomy" id="408172"/>
    <lineage>
        <taxon>unclassified sequences</taxon>
        <taxon>metagenomes</taxon>
        <taxon>ecological metagenomes</taxon>
    </lineage>
</organism>
<dbReference type="EMBL" id="UINC01163826">
    <property type="protein sequence ID" value="SVD64341.1"/>
    <property type="molecule type" value="Genomic_DNA"/>
</dbReference>
<dbReference type="InterPro" id="IPR029058">
    <property type="entry name" value="AB_hydrolase_fold"/>
</dbReference>
<evidence type="ECO:0000259" key="1">
    <source>
        <dbReference type="Pfam" id="PF00326"/>
    </source>
</evidence>
<evidence type="ECO:0000313" key="2">
    <source>
        <dbReference type="EMBL" id="SVD64341.1"/>
    </source>
</evidence>
<accession>A0A382X2A1</accession>
<protein>
    <recommendedName>
        <fullName evidence="1">Peptidase S9 prolyl oligopeptidase catalytic domain-containing protein</fullName>
    </recommendedName>
</protein>
<dbReference type="AlphaFoldDB" id="A0A382X2A1"/>
<dbReference type="GO" id="GO:0006508">
    <property type="term" value="P:proteolysis"/>
    <property type="evidence" value="ECO:0007669"/>
    <property type="project" value="InterPro"/>
</dbReference>
<dbReference type="GO" id="GO:0008236">
    <property type="term" value="F:serine-type peptidase activity"/>
    <property type="evidence" value="ECO:0007669"/>
    <property type="project" value="InterPro"/>
</dbReference>
<dbReference type="Pfam" id="PF00326">
    <property type="entry name" value="Peptidase_S9"/>
    <property type="match status" value="1"/>
</dbReference>
<gene>
    <name evidence="2" type="ORF">METZ01_LOCUS417195</name>
</gene>
<proteinExistence type="predicted"/>
<dbReference type="SUPFAM" id="SSF53474">
    <property type="entry name" value="alpha/beta-Hydrolases"/>
    <property type="match status" value="1"/>
</dbReference>
<feature type="domain" description="Peptidase S9 prolyl oligopeptidase catalytic" evidence="1">
    <location>
        <begin position="1"/>
        <end position="69"/>
    </location>
</feature>
<feature type="non-terminal residue" evidence="2">
    <location>
        <position position="1"/>
    </location>
</feature>
<dbReference type="InterPro" id="IPR001375">
    <property type="entry name" value="Peptidase_S9_cat"/>
</dbReference>
<reference evidence="2" key="1">
    <citation type="submission" date="2018-05" db="EMBL/GenBank/DDBJ databases">
        <authorList>
            <person name="Lanie J.A."/>
            <person name="Ng W.-L."/>
            <person name="Kazmierczak K.M."/>
            <person name="Andrzejewski T.M."/>
            <person name="Davidsen T.M."/>
            <person name="Wayne K.J."/>
            <person name="Tettelin H."/>
            <person name="Glass J.I."/>
            <person name="Rusch D."/>
            <person name="Podicherti R."/>
            <person name="Tsui H.-C.T."/>
            <person name="Winkler M.E."/>
        </authorList>
    </citation>
    <scope>NUCLEOTIDE SEQUENCE</scope>
</reference>